<reference evidence="1" key="1">
    <citation type="submission" date="2020-01" db="EMBL/GenBank/DDBJ databases">
        <authorList>
            <person name="Meier V. D."/>
            <person name="Meier V D."/>
        </authorList>
    </citation>
    <scope>NUCLEOTIDE SEQUENCE</scope>
    <source>
        <strain evidence="1">HLG_WM_MAG_03</strain>
    </source>
</reference>
<gene>
    <name evidence="1" type="ORF">HELGO_WM23068</name>
</gene>
<sequence>MFHKIIVTYNGNETITENRNKEWKLIYQKEKKGRLVF</sequence>
<dbReference type="AlphaFoldDB" id="A0A6S6TIH1"/>
<accession>A0A6S6TIH1</accession>
<organism evidence="1">
    <name type="scientific">uncultured Sulfurovum sp</name>
    <dbReference type="NCBI Taxonomy" id="269237"/>
    <lineage>
        <taxon>Bacteria</taxon>
        <taxon>Pseudomonadati</taxon>
        <taxon>Campylobacterota</taxon>
        <taxon>Epsilonproteobacteria</taxon>
        <taxon>Campylobacterales</taxon>
        <taxon>Sulfurovaceae</taxon>
        <taxon>Sulfurovum</taxon>
        <taxon>environmental samples</taxon>
    </lineage>
</organism>
<dbReference type="EMBL" id="CACVAR010000344">
    <property type="protein sequence ID" value="CAA6822831.1"/>
    <property type="molecule type" value="Genomic_DNA"/>
</dbReference>
<evidence type="ECO:0000313" key="1">
    <source>
        <dbReference type="EMBL" id="CAA6822831.1"/>
    </source>
</evidence>
<protein>
    <submittedName>
        <fullName evidence="1">Uncharacterized protein</fullName>
    </submittedName>
</protein>
<proteinExistence type="predicted"/>
<name>A0A6S6TIH1_9BACT</name>